<dbReference type="GO" id="GO:0016853">
    <property type="term" value="F:isomerase activity"/>
    <property type="evidence" value="ECO:0007669"/>
    <property type="project" value="UniProtKB-KW"/>
</dbReference>
<organism evidence="1">
    <name type="scientific">Lygus hesperus</name>
    <name type="common">Western plant bug</name>
    <dbReference type="NCBI Taxonomy" id="30085"/>
    <lineage>
        <taxon>Eukaryota</taxon>
        <taxon>Metazoa</taxon>
        <taxon>Ecdysozoa</taxon>
        <taxon>Arthropoda</taxon>
        <taxon>Hexapoda</taxon>
        <taxon>Insecta</taxon>
        <taxon>Pterygota</taxon>
        <taxon>Neoptera</taxon>
        <taxon>Paraneoptera</taxon>
        <taxon>Hemiptera</taxon>
        <taxon>Heteroptera</taxon>
        <taxon>Panheteroptera</taxon>
        <taxon>Cimicomorpha</taxon>
        <taxon>Miridae</taxon>
        <taxon>Mirini</taxon>
        <taxon>Lygus</taxon>
    </lineage>
</organism>
<protein>
    <submittedName>
        <fullName evidence="1">Glucose-6-phosphate isomerase</fullName>
    </submittedName>
</protein>
<evidence type="ECO:0000313" key="2">
    <source>
        <dbReference type="EMBL" id="JAQ13966.1"/>
    </source>
</evidence>
<keyword evidence="1" id="KW-0413">Isomerase</keyword>
<proteinExistence type="predicted"/>
<reference evidence="1" key="1">
    <citation type="journal article" date="2014" name="PLoS ONE">
        <title>Transcriptome-Based Identification of ABC Transporters in the Western Tarnished Plant Bug Lygus hesperus.</title>
        <authorList>
            <person name="Hull J.J."/>
            <person name="Chaney K."/>
            <person name="Geib S.M."/>
            <person name="Fabrick J.A."/>
            <person name="Brent C.S."/>
            <person name="Walsh D."/>
            <person name="Lavine L.C."/>
        </authorList>
    </citation>
    <scope>NUCLEOTIDE SEQUENCE</scope>
</reference>
<dbReference type="EMBL" id="GDHC01004663">
    <property type="protein sequence ID" value="JAQ13966.1"/>
    <property type="molecule type" value="Transcribed_RNA"/>
</dbReference>
<reference evidence="2" key="3">
    <citation type="journal article" date="2016" name="Gigascience">
        <title>De novo construction of an expanded transcriptome assembly for the western tarnished plant bug, Lygus hesperus.</title>
        <authorList>
            <person name="Tassone E.E."/>
            <person name="Geib S.M."/>
            <person name="Hall B."/>
            <person name="Fabrick J.A."/>
            <person name="Brent C.S."/>
            <person name="Hull J.J."/>
        </authorList>
    </citation>
    <scope>NUCLEOTIDE SEQUENCE</scope>
</reference>
<accession>A0A0A9Y1Q7</accession>
<sequence length="168" mass="18740">MAGVSTEKGTRVFKAYYDVYMKQASFRKSSALIDSLKREMTSVSRVNSNKHGVVSALANLLPRRHLFLFAAVSLTSEETIAKLFVKNPITGESVSITSAAKGPELRKFIETQVKLYTDMIMPVDEDSTSDNTAFVEAQVTIFARDAAFSFRKHVNTDKSLQTYFNDHA</sequence>
<gene>
    <name evidence="1" type="primary">pgi_4</name>
    <name evidence="1" type="ORF">CM83_33807</name>
    <name evidence="2" type="ORF">g.35792</name>
</gene>
<name>A0A0A9Y1Q7_LYGHE</name>
<reference evidence="1" key="2">
    <citation type="submission" date="2014-07" db="EMBL/GenBank/DDBJ databases">
        <authorList>
            <person name="Hull J."/>
        </authorList>
    </citation>
    <scope>NUCLEOTIDE SEQUENCE</scope>
</reference>
<dbReference type="EMBL" id="GBHO01018038">
    <property type="protein sequence ID" value="JAG25566.1"/>
    <property type="molecule type" value="Transcribed_RNA"/>
</dbReference>
<dbReference type="AlphaFoldDB" id="A0A0A9Y1Q7"/>
<evidence type="ECO:0000313" key="1">
    <source>
        <dbReference type="EMBL" id="JAG25566.1"/>
    </source>
</evidence>